<name>A0A2P2QA85_RHIMU</name>
<reference evidence="1" key="1">
    <citation type="submission" date="2018-02" db="EMBL/GenBank/DDBJ databases">
        <title>Rhizophora mucronata_Transcriptome.</title>
        <authorList>
            <person name="Meera S.P."/>
            <person name="Sreeshan A."/>
            <person name="Augustine A."/>
        </authorList>
    </citation>
    <scope>NUCLEOTIDE SEQUENCE</scope>
    <source>
        <tissue evidence="1">Leaf</tissue>
    </source>
</reference>
<dbReference type="EMBL" id="GGEC01083424">
    <property type="protein sequence ID" value="MBX63908.1"/>
    <property type="molecule type" value="Transcribed_RNA"/>
</dbReference>
<accession>A0A2P2QA85</accession>
<dbReference type="AlphaFoldDB" id="A0A2P2QA85"/>
<evidence type="ECO:0000313" key="1">
    <source>
        <dbReference type="EMBL" id="MBX63908.1"/>
    </source>
</evidence>
<organism evidence="1">
    <name type="scientific">Rhizophora mucronata</name>
    <name type="common">Asiatic mangrove</name>
    <dbReference type="NCBI Taxonomy" id="61149"/>
    <lineage>
        <taxon>Eukaryota</taxon>
        <taxon>Viridiplantae</taxon>
        <taxon>Streptophyta</taxon>
        <taxon>Embryophyta</taxon>
        <taxon>Tracheophyta</taxon>
        <taxon>Spermatophyta</taxon>
        <taxon>Magnoliopsida</taxon>
        <taxon>eudicotyledons</taxon>
        <taxon>Gunneridae</taxon>
        <taxon>Pentapetalae</taxon>
        <taxon>rosids</taxon>
        <taxon>fabids</taxon>
        <taxon>Malpighiales</taxon>
        <taxon>Rhizophoraceae</taxon>
        <taxon>Rhizophora</taxon>
    </lineage>
</organism>
<proteinExistence type="predicted"/>
<protein>
    <submittedName>
        <fullName evidence="1">Uncharacterized protein</fullName>
    </submittedName>
</protein>
<dbReference type="Gene3D" id="2.60.40.2310">
    <property type="match status" value="1"/>
</dbReference>
<sequence length="32" mass="3707">MSMNAGSEFGSIVWRNAEHQVRSPIAFTWRQL</sequence>